<dbReference type="Gene3D" id="3.40.50.300">
    <property type="entry name" value="P-loop containing nucleotide triphosphate hydrolases"/>
    <property type="match status" value="1"/>
</dbReference>
<keyword evidence="3" id="KW-0342">GTP-binding</keyword>
<dbReference type="AlphaFoldDB" id="A0AAV7J9T4"/>
<accession>A0AAV7J9T4</accession>
<dbReference type="PROSITE" id="PS51419">
    <property type="entry name" value="RAB"/>
    <property type="match status" value="1"/>
</dbReference>
<sequence>MARLIERNYDTLMQVIVIGDAKVGKTAICRQFVSGESPGEDLTATIGVDLNLKIVRARGLRVKLQIWDTAGQERFDKLTTRYYSRAQGVIIVYDITREITFRNVYNWLQQVRTRCKDKVSIFLVGNKTDLEGERRVQKSAGRKVAEAEKINFLETSAVSNENIRNLFLTLSNSVIEKGIPPAVTIATQQEDKEYPILNTL</sequence>
<dbReference type="InterPro" id="IPR050305">
    <property type="entry name" value="Small_GTPase_Rab"/>
</dbReference>
<comment type="caution">
    <text evidence="6">The sequence shown here is derived from an EMBL/GenBank/DDBJ whole genome shotgun (WGS) entry which is preliminary data.</text>
</comment>
<evidence type="ECO:0000256" key="3">
    <source>
        <dbReference type="ARBA" id="ARBA00023134"/>
    </source>
</evidence>
<evidence type="ECO:0000313" key="6">
    <source>
        <dbReference type="EMBL" id="KAI6645674.1"/>
    </source>
</evidence>
<dbReference type="PROSITE" id="PS51420">
    <property type="entry name" value="RHO"/>
    <property type="match status" value="1"/>
</dbReference>
<dbReference type="GO" id="GO:0003924">
    <property type="term" value="F:GTPase activity"/>
    <property type="evidence" value="ECO:0007669"/>
    <property type="project" value="InterPro"/>
</dbReference>
<dbReference type="Pfam" id="PF00071">
    <property type="entry name" value="Ras"/>
    <property type="match status" value="1"/>
</dbReference>
<keyword evidence="7" id="KW-1185">Reference proteome</keyword>
<keyword evidence="5" id="KW-0636">Prenylation</keyword>
<dbReference type="SMART" id="SM00174">
    <property type="entry name" value="RHO"/>
    <property type="match status" value="1"/>
</dbReference>
<dbReference type="NCBIfam" id="TIGR00231">
    <property type="entry name" value="small_GTP"/>
    <property type="match status" value="1"/>
</dbReference>
<dbReference type="SMART" id="SM00176">
    <property type="entry name" value="RAN"/>
    <property type="match status" value="1"/>
</dbReference>
<dbReference type="FunFam" id="3.40.50.300:FF:001129">
    <property type="entry name" value="ras-related protein Rab-44 isoform X2"/>
    <property type="match status" value="1"/>
</dbReference>
<evidence type="ECO:0000313" key="7">
    <source>
        <dbReference type="Proteomes" id="UP001165289"/>
    </source>
</evidence>
<dbReference type="PANTHER" id="PTHR47980">
    <property type="entry name" value="LD44762P"/>
    <property type="match status" value="1"/>
</dbReference>
<evidence type="ECO:0000256" key="4">
    <source>
        <dbReference type="ARBA" id="ARBA00023288"/>
    </source>
</evidence>
<reference evidence="6 7" key="1">
    <citation type="journal article" date="2023" name="BMC Biol.">
        <title>The compact genome of the sponge Oopsacas minuta (Hexactinellida) is lacking key metazoan core genes.</title>
        <authorList>
            <person name="Santini S."/>
            <person name="Schenkelaars Q."/>
            <person name="Jourda C."/>
            <person name="Duchesne M."/>
            <person name="Belahbib H."/>
            <person name="Rocher C."/>
            <person name="Selva M."/>
            <person name="Riesgo A."/>
            <person name="Vervoort M."/>
            <person name="Leys S.P."/>
            <person name="Kodjabachian L."/>
            <person name="Le Bivic A."/>
            <person name="Borchiellini C."/>
            <person name="Claverie J.M."/>
            <person name="Renard E."/>
        </authorList>
    </citation>
    <scope>NUCLEOTIDE SEQUENCE [LARGE SCALE GENOMIC DNA]</scope>
    <source>
        <strain evidence="6">SPO-2</strain>
    </source>
</reference>
<dbReference type="PROSITE" id="PS51421">
    <property type="entry name" value="RAS"/>
    <property type="match status" value="1"/>
</dbReference>
<dbReference type="InterPro" id="IPR027417">
    <property type="entry name" value="P-loop_NTPase"/>
</dbReference>
<dbReference type="GO" id="GO:0005525">
    <property type="term" value="F:GTP binding"/>
    <property type="evidence" value="ECO:0007669"/>
    <property type="project" value="UniProtKB-KW"/>
</dbReference>
<dbReference type="CDD" id="cd00154">
    <property type="entry name" value="Rab"/>
    <property type="match status" value="1"/>
</dbReference>
<proteinExistence type="inferred from homology"/>
<gene>
    <name evidence="6" type="ORF">LOD99_12937</name>
</gene>
<dbReference type="InterPro" id="IPR001806">
    <property type="entry name" value="Small_GTPase"/>
</dbReference>
<evidence type="ECO:0000256" key="5">
    <source>
        <dbReference type="ARBA" id="ARBA00023289"/>
    </source>
</evidence>
<keyword evidence="4" id="KW-0449">Lipoprotein</keyword>
<organism evidence="6 7">
    <name type="scientific">Oopsacas minuta</name>
    <dbReference type="NCBI Taxonomy" id="111878"/>
    <lineage>
        <taxon>Eukaryota</taxon>
        <taxon>Metazoa</taxon>
        <taxon>Porifera</taxon>
        <taxon>Hexactinellida</taxon>
        <taxon>Hexasterophora</taxon>
        <taxon>Lyssacinosida</taxon>
        <taxon>Leucopsacidae</taxon>
        <taxon>Oopsacas</taxon>
    </lineage>
</organism>
<dbReference type="PRINTS" id="PR00449">
    <property type="entry name" value="RASTRNSFRMNG"/>
</dbReference>
<protein>
    <submittedName>
        <fullName evidence="6">Ras-related protein Rab-13-like</fullName>
    </submittedName>
</protein>
<comment type="similarity">
    <text evidence="1">Belongs to the small GTPase superfamily. Rab family.</text>
</comment>
<dbReference type="SMART" id="SM00175">
    <property type="entry name" value="RAB"/>
    <property type="match status" value="1"/>
</dbReference>
<name>A0AAV7J9T4_9METZ</name>
<dbReference type="SUPFAM" id="SSF52540">
    <property type="entry name" value="P-loop containing nucleoside triphosphate hydrolases"/>
    <property type="match status" value="1"/>
</dbReference>
<keyword evidence="2" id="KW-0547">Nucleotide-binding</keyword>
<evidence type="ECO:0000256" key="1">
    <source>
        <dbReference type="ARBA" id="ARBA00006270"/>
    </source>
</evidence>
<dbReference type="SMART" id="SM00173">
    <property type="entry name" value="RAS"/>
    <property type="match status" value="1"/>
</dbReference>
<dbReference type="Proteomes" id="UP001165289">
    <property type="component" value="Unassembled WGS sequence"/>
</dbReference>
<dbReference type="EMBL" id="JAKMXF010000365">
    <property type="protein sequence ID" value="KAI6645674.1"/>
    <property type="molecule type" value="Genomic_DNA"/>
</dbReference>
<dbReference type="InterPro" id="IPR005225">
    <property type="entry name" value="Small_GTP-bd"/>
</dbReference>
<evidence type="ECO:0000256" key="2">
    <source>
        <dbReference type="ARBA" id="ARBA00022741"/>
    </source>
</evidence>